<dbReference type="EMBL" id="CACVAZ010000190">
    <property type="protein sequence ID" value="CAA6825130.1"/>
    <property type="molecule type" value="Genomic_DNA"/>
</dbReference>
<dbReference type="InterPro" id="IPR010156">
    <property type="entry name" value="CRISPR-assoc_prot_Cas6"/>
</dbReference>
<dbReference type="Gene3D" id="3.30.70.1900">
    <property type="match status" value="1"/>
</dbReference>
<gene>
    <name evidence="3" type="ORF">HELGO_WM59365</name>
</gene>
<accession>A0A6S6U777</accession>
<protein>
    <submittedName>
        <fullName evidence="3">CRISPR repeat RNA endoribonuclease Cas6</fullName>
    </submittedName>
</protein>
<dbReference type="Pfam" id="PF01881">
    <property type="entry name" value="Cas_Cas6_C"/>
    <property type="match status" value="1"/>
</dbReference>
<evidence type="ECO:0000259" key="2">
    <source>
        <dbReference type="Pfam" id="PF01881"/>
    </source>
</evidence>
<dbReference type="PANTHER" id="PTHR36984:SF3">
    <property type="entry name" value="CRISPR-ASSOCIATED ENDORIBONUCLEASE CAS6"/>
    <property type="match status" value="1"/>
</dbReference>
<feature type="domain" description="CRISPR associated protein Cas6 C-terminal" evidence="2">
    <location>
        <begin position="108"/>
        <end position="220"/>
    </location>
</feature>
<dbReference type="CDD" id="cd21140">
    <property type="entry name" value="Cas6_I-like"/>
    <property type="match status" value="1"/>
</dbReference>
<dbReference type="GO" id="GO:0016788">
    <property type="term" value="F:hydrolase activity, acting on ester bonds"/>
    <property type="evidence" value="ECO:0007669"/>
    <property type="project" value="InterPro"/>
</dbReference>
<proteinExistence type="predicted"/>
<dbReference type="AlphaFoldDB" id="A0A6S6U777"/>
<name>A0A6S6U777_9BACT</name>
<evidence type="ECO:0000313" key="3">
    <source>
        <dbReference type="EMBL" id="CAA6825130.1"/>
    </source>
</evidence>
<dbReference type="PANTHER" id="PTHR36984">
    <property type="entry name" value="CRISPR-ASSOCIATED ENDORIBONUCLEASE CAS6 1"/>
    <property type="match status" value="1"/>
</dbReference>
<evidence type="ECO:0000256" key="1">
    <source>
        <dbReference type="ARBA" id="ARBA00023118"/>
    </source>
</evidence>
<sequence>MLIIKTKLPTKNLPIRKVLSKLFQSYIYTVLDDKEHDGYKHANGKVFKSMNFKIAYVENEIHIKFVALNQADEKQLAEHTLFNELKLGEIQLTQTNISIVERNSKIKSPMRVGGFVCANIKDGKSSKKIYLEPKSAKFQEIIHNNTIQKYEALFGKPYQGDLKIKLVNQKPRERIFHYSKGVMKAWYGVYEIEGDEDILAMILDTGMGANCMKGLGFLELV</sequence>
<organism evidence="3">
    <name type="scientific">uncultured Sulfurovum sp</name>
    <dbReference type="NCBI Taxonomy" id="269237"/>
    <lineage>
        <taxon>Bacteria</taxon>
        <taxon>Pseudomonadati</taxon>
        <taxon>Campylobacterota</taxon>
        <taxon>Epsilonproteobacteria</taxon>
        <taxon>Campylobacterales</taxon>
        <taxon>Sulfurovaceae</taxon>
        <taxon>Sulfurovum</taxon>
        <taxon>environmental samples</taxon>
    </lineage>
</organism>
<dbReference type="InterPro" id="IPR049435">
    <property type="entry name" value="Cas_Cas6_C"/>
</dbReference>
<dbReference type="GO" id="GO:0051607">
    <property type="term" value="P:defense response to virus"/>
    <property type="evidence" value="ECO:0007669"/>
    <property type="project" value="UniProtKB-KW"/>
</dbReference>
<reference evidence="3" key="1">
    <citation type="submission" date="2020-01" db="EMBL/GenBank/DDBJ databases">
        <authorList>
            <person name="Meier V. D."/>
            <person name="Meier V D."/>
        </authorList>
    </citation>
    <scope>NUCLEOTIDE SEQUENCE</scope>
    <source>
        <strain evidence="3">HLG_WM_MAG_02</strain>
    </source>
</reference>
<keyword evidence="1" id="KW-0051">Antiviral defense</keyword>